<dbReference type="PANTHER" id="PTHR43108">
    <property type="entry name" value="N-ACETYLGLUCOSAMINE-6-SULFATASE FAMILY MEMBER"/>
    <property type="match status" value="1"/>
</dbReference>
<dbReference type="InterPro" id="IPR032506">
    <property type="entry name" value="SGSH_C"/>
</dbReference>
<protein>
    <submittedName>
        <fullName evidence="4">Sulfatase</fullName>
    </submittedName>
</protein>
<dbReference type="Pfam" id="PF16347">
    <property type="entry name" value="SGSH_C"/>
    <property type="match status" value="1"/>
</dbReference>
<dbReference type="PROSITE" id="PS00523">
    <property type="entry name" value="SULFATASE_1"/>
    <property type="match status" value="1"/>
</dbReference>
<dbReference type="RefSeq" id="WP_150416546.1">
    <property type="nucleotide sequence ID" value="NZ_VYQF01000009.1"/>
</dbReference>
<comment type="caution">
    <text evidence="4">The sequence shown here is derived from an EMBL/GenBank/DDBJ whole genome shotgun (WGS) entry which is preliminary data.</text>
</comment>
<evidence type="ECO:0000259" key="3">
    <source>
        <dbReference type="Pfam" id="PF16347"/>
    </source>
</evidence>
<dbReference type="CDD" id="cd16031">
    <property type="entry name" value="G6S_like"/>
    <property type="match status" value="1"/>
</dbReference>
<dbReference type="Gene3D" id="3.40.720.10">
    <property type="entry name" value="Alkaline Phosphatase, subunit A"/>
    <property type="match status" value="1"/>
</dbReference>
<name>A0A5J5IBC2_9BACT</name>
<dbReference type="EMBL" id="VYQF01000009">
    <property type="protein sequence ID" value="KAA9036079.1"/>
    <property type="molecule type" value="Genomic_DNA"/>
</dbReference>
<evidence type="ECO:0000256" key="2">
    <source>
        <dbReference type="ARBA" id="ARBA00022801"/>
    </source>
</evidence>
<evidence type="ECO:0000256" key="1">
    <source>
        <dbReference type="ARBA" id="ARBA00008779"/>
    </source>
</evidence>
<proteinExistence type="inferred from homology"/>
<accession>A0A5J5IBC2</accession>
<dbReference type="PROSITE" id="PS00149">
    <property type="entry name" value="SULFATASE_2"/>
    <property type="match status" value="1"/>
</dbReference>
<dbReference type="AlphaFoldDB" id="A0A5J5IBC2"/>
<feature type="domain" description="N-sulphoglucosamine sulphohydrolase C-terminal" evidence="3">
    <location>
        <begin position="347"/>
        <end position="498"/>
    </location>
</feature>
<dbReference type="InterPro" id="IPR017850">
    <property type="entry name" value="Alkaline_phosphatase_core_sf"/>
</dbReference>
<evidence type="ECO:0000313" key="5">
    <source>
        <dbReference type="Proteomes" id="UP000326903"/>
    </source>
</evidence>
<dbReference type="InterPro" id="IPR002591">
    <property type="entry name" value="Phosphodiest/P_Trfase"/>
</dbReference>
<sequence>MRNPLLLVAFLFSSTINAQKRPNIVFVLSDDHAYQAISSYGFGLNHTPNIDKLAQEGMLFTNAFVDNSLCAPSRASFITGKYSHINGIQGNRDLVFDGSQVTFPKLLHNAGYQTAIIGKWHLISDPTGFDYWNVLPGQGDYYNPDFINNGVKGRVEGYVTDLTMDFALNWLNTRDTSRPFCVLIWNKAPHRQWMPPLKYLHEFDNKNIPVPSTYFDDYSTRTRAAHEQKMRIDQWLSPNYDLKENFNVEEPYQRLDKYWKAIFDRLTPDEQKEFEDAYTPKNDAFRRSNLKGKQLAIWKYERFIKDYLSCIQSVDDNVGRLNAYLKQNGLDKNTIVIYSSDQGFYLGEHGWFDKRFMYEQSFKTPLIIRWPGVVKPGSVNKDLVMNLDISETLLDAAKVNIPSAMQGESILPLLKGEHPASWRKAVYYHYYDSGGEHNVAKHVGVRTDRYKLIWFYENKEWELYDLLKDKNELHNVYNEPNYKQIQNKLKEELHQMEVKYKDTEMIGKN</sequence>
<organism evidence="4 5">
    <name type="scientific">Ginsengibacter hankyongi</name>
    <dbReference type="NCBI Taxonomy" id="2607284"/>
    <lineage>
        <taxon>Bacteria</taxon>
        <taxon>Pseudomonadati</taxon>
        <taxon>Bacteroidota</taxon>
        <taxon>Chitinophagia</taxon>
        <taxon>Chitinophagales</taxon>
        <taxon>Chitinophagaceae</taxon>
        <taxon>Ginsengibacter</taxon>
    </lineage>
</organism>
<dbReference type="PANTHER" id="PTHR43108:SF6">
    <property type="entry name" value="N-SULPHOGLUCOSAMINE SULPHOHYDROLASE"/>
    <property type="match status" value="1"/>
</dbReference>
<dbReference type="InterPro" id="IPR024607">
    <property type="entry name" value="Sulfatase_CS"/>
</dbReference>
<dbReference type="Proteomes" id="UP000326903">
    <property type="component" value="Unassembled WGS sequence"/>
</dbReference>
<dbReference type="SUPFAM" id="SSF53649">
    <property type="entry name" value="Alkaline phosphatase-like"/>
    <property type="match status" value="1"/>
</dbReference>
<reference evidence="4 5" key="1">
    <citation type="submission" date="2019-09" db="EMBL/GenBank/DDBJ databases">
        <title>Draft genome sequence of Ginsengibacter sp. BR5-29.</title>
        <authorList>
            <person name="Im W.-T."/>
        </authorList>
    </citation>
    <scope>NUCLEOTIDE SEQUENCE [LARGE SCALE GENOMIC DNA]</scope>
    <source>
        <strain evidence="4 5">BR5-29</strain>
    </source>
</reference>
<dbReference type="GO" id="GO:0016787">
    <property type="term" value="F:hydrolase activity"/>
    <property type="evidence" value="ECO:0007669"/>
    <property type="project" value="UniProtKB-KW"/>
</dbReference>
<dbReference type="Pfam" id="PF01663">
    <property type="entry name" value="Phosphodiest"/>
    <property type="match status" value="1"/>
</dbReference>
<evidence type="ECO:0000313" key="4">
    <source>
        <dbReference type="EMBL" id="KAA9036079.1"/>
    </source>
</evidence>
<keyword evidence="2" id="KW-0378">Hydrolase</keyword>
<comment type="similarity">
    <text evidence="1">Belongs to the sulfatase family.</text>
</comment>
<keyword evidence="5" id="KW-1185">Reference proteome</keyword>
<gene>
    <name evidence="4" type="ORF">FW778_19485</name>
</gene>